<feature type="transmembrane region" description="Helical" evidence="1">
    <location>
        <begin position="79"/>
        <end position="102"/>
    </location>
</feature>
<dbReference type="PANTHER" id="PTHR36305">
    <property type="entry name" value="PHOSPHATIDYLGLYCEROPHOSPHATASE A"/>
    <property type="match status" value="1"/>
</dbReference>
<dbReference type="PANTHER" id="PTHR36305:SF1">
    <property type="entry name" value="PHOSPHATIDYLGLYCEROPHOSPHATASE A"/>
    <property type="match status" value="1"/>
</dbReference>
<dbReference type="PIRSF" id="PIRSF006162">
    <property type="entry name" value="PgpA"/>
    <property type="match status" value="1"/>
</dbReference>
<keyword evidence="1" id="KW-0812">Transmembrane</keyword>
<dbReference type="CDD" id="cd06971">
    <property type="entry name" value="PgpA"/>
    <property type="match status" value="1"/>
</dbReference>
<dbReference type="UniPathway" id="UPA00084">
    <property type="reaction ID" value="UER00504"/>
</dbReference>
<dbReference type="Proteomes" id="UP000886289">
    <property type="component" value="Unassembled WGS sequence"/>
</dbReference>
<dbReference type="SUPFAM" id="SSF101307">
    <property type="entry name" value="YutG-like"/>
    <property type="match status" value="1"/>
</dbReference>
<reference evidence="3" key="1">
    <citation type="journal article" date="2020" name="mSystems">
        <title>Genome- and Community-Level Interaction Insights into Carbon Utilization and Element Cycling Functions of Hydrothermarchaeota in Hydrothermal Sediment.</title>
        <authorList>
            <person name="Zhou Z."/>
            <person name="Liu Y."/>
            <person name="Xu W."/>
            <person name="Pan J."/>
            <person name="Luo Z.H."/>
            <person name="Li M."/>
        </authorList>
    </citation>
    <scope>NUCLEOTIDE SEQUENCE [LARGE SCALE GENOMIC DNA]</scope>
    <source>
        <strain evidence="3">HyVt-233</strain>
    </source>
</reference>
<evidence type="ECO:0000313" key="3">
    <source>
        <dbReference type="EMBL" id="HDD43964.1"/>
    </source>
</evidence>
<feature type="domain" description="YutG/PgpA" evidence="2">
    <location>
        <begin position="8"/>
        <end position="143"/>
    </location>
</feature>
<organism evidence="3">
    <name type="scientific">Desulfofervidus auxilii</name>
    <dbReference type="NCBI Taxonomy" id="1621989"/>
    <lineage>
        <taxon>Bacteria</taxon>
        <taxon>Pseudomonadati</taxon>
        <taxon>Thermodesulfobacteriota</taxon>
        <taxon>Candidatus Desulfofervidia</taxon>
        <taxon>Candidatus Desulfofervidales</taxon>
        <taxon>Candidatus Desulfofervidaceae</taxon>
        <taxon>Candidatus Desulfofervidus</taxon>
    </lineage>
</organism>
<keyword evidence="1" id="KW-1133">Transmembrane helix</keyword>
<comment type="caution">
    <text evidence="3">The sequence shown here is derived from an EMBL/GenBank/DDBJ whole genome shotgun (WGS) entry which is preliminary data.</text>
</comment>
<dbReference type="EMBL" id="DRBS01000145">
    <property type="protein sequence ID" value="HDD43964.1"/>
    <property type="molecule type" value="Genomic_DNA"/>
</dbReference>
<dbReference type="InterPro" id="IPR007686">
    <property type="entry name" value="YutG/PgpA"/>
</dbReference>
<accession>A0A7C0U236</accession>
<dbReference type="AlphaFoldDB" id="A0A7C0U236"/>
<feature type="transmembrane region" description="Helical" evidence="1">
    <location>
        <begin position="40"/>
        <end position="58"/>
    </location>
</feature>
<name>A0A7C0U236_DESA2</name>
<keyword evidence="1" id="KW-0472">Membrane</keyword>
<dbReference type="GO" id="GO:0006655">
    <property type="term" value="P:phosphatidylglycerol biosynthetic process"/>
    <property type="evidence" value="ECO:0007669"/>
    <property type="project" value="UniProtKB-UniPathway"/>
</dbReference>
<protein>
    <submittedName>
        <fullName evidence="3">Phosphatidylglycerophosphatase A</fullName>
    </submittedName>
</protein>
<gene>
    <name evidence="3" type="ORF">ENG63_03780</name>
</gene>
<sequence>MKKIFLCIATGFGIGYLPGAPGTYGALLAIIIYFFLPNPIIYYIMFLILAIILGILAAKVAEKYFGKKDPSQVVIDEMLGMWLALLNSSNKWFYILGAFLFFRFFDILKPFPIKKIEKIGGGLGIVLDDLMAGIYTLIILQILKNYG</sequence>
<evidence type="ECO:0000256" key="1">
    <source>
        <dbReference type="SAM" id="Phobius"/>
    </source>
</evidence>
<dbReference type="InterPro" id="IPR036681">
    <property type="entry name" value="PgpA-like_sf"/>
</dbReference>
<feature type="transmembrane region" description="Helical" evidence="1">
    <location>
        <begin position="122"/>
        <end position="143"/>
    </location>
</feature>
<proteinExistence type="predicted"/>
<dbReference type="InterPro" id="IPR026037">
    <property type="entry name" value="PgpA"/>
</dbReference>
<evidence type="ECO:0000259" key="2">
    <source>
        <dbReference type="Pfam" id="PF04608"/>
    </source>
</evidence>
<dbReference type="Pfam" id="PF04608">
    <property type="entry name" value="PgpA"/>
    <property type="match status" value="1"/>
</dbReference>
<dbReference type="GO" id="GO:0008962">
    <property type="term" value="F:phosphatidylglycerophosphatase activity"/>
    <property type="evidence" value="ECO:0007669"/>
    <property type="project" value="InterPro"/>
</dbReference>
<feature type="transmembrane region" description="Helical" evidence="1">
    <location>
        <begin position="12"/>
        <end position="34"/>
    </location>
</feature>